<dbReference type="InterPro" id="IPR036705">
    <property type="entry name" value="Ribosyl_crysJ1_sf"/>
</dbReference>
<gene>
    <name evidence="3" type="ORF">C0Q70_14554</name>
</gene>
<keyword evidence="1" id="KW-0479">Metal-binding</keyword>
<feature type="binding site" evidence="1">
    <location>
        <position position="344"/>
    </location>
    <ligand>
        <name>Mg(2+)</name>
        <dbReference type="ChEBI" id="CHEBI:18420"/>
        <label>1</label>
    </ligand>
</feature>
<dbReference type="InterPro" id="IPR050792">
    <property type="entry name" value="ADP-ribosylglycohydrolase"/>
</dbReference>
<feature type="binding site" evidence="1">
    <location>
        <position position="118"/>
    </location>
    <ligand>
        <name>Mg(2+)</name>
        <dbReference type="ChEBI" id="CHEBI:18420"/>
        <label>1</label>
    </ligand>
</feature>
<dbReference type="EMBL" id="PZQS01000009">
    <property type="protein sequence ID" value="PVD24084.1"/>
    <property type="molecule type" value="Genomic_DNA"/>
</dbReference>
<dbReference type="SUPFAM" id="SSF101478">
    <property type="entry name" value="ADP-ribosylglycohydrolase"/>
    <property type="match status" value="1"/>
</dbReference>
<dbReference type="Gene3D" id="1.10.4080.10">
    <property type="entry name" value="ADP-ribosylation/Crystallin J1"/>
    <property type="match status" value="2"/>
</dbReference>
<comment type="caution">
    <text evidence="3">The sequence shown here is derived from an EMBL/GenBank/DDBJ whole genome shotgun (WGS) entry which is preliminary data.</text>
</comment>
<organism evidence="3 4">
    <name type="scientific">Pomacea canaliculata</name>
    <name type="common">Golden apple snail</name>
    <dbReference type="NCBI Taxonomy" id="400727"/>
    <lineage>
        <taxon>Eukaryota</taxon>
        <taxon>Metazoa</taxon>
        <taxon>Spiralia</taxon>
        <taxon>Lophotrochozoa</taxon>
        <taxon>Mollusca</taxon>
        <taxon>Gastropoda</taxon>
        <taxon>Caenogastropoda</taxon>
        <taxon>Architaenioglossa</taxon>
        <taxon>Ampullarioidea</taxon>
        <taxon>Ampullariidae</taxon>
        <taxon>Pomacea</taxon>
    </lineage>
</organism>
<feature type="region of interest" description="Disordered" evidence="2">
    <location>
        <begin position="1"/>
        <end position="29"/>
    </location>
</feature>
<feature type="binding site" evidence="1">
    <location>
        <position position="119"/>
    </location>
    <ligand>
        <name>Mg(2+)</name>
        <dbReference type="ChEBI" id="CHEBI:18420"/>
        <label>1</label>
    </ligand>
</feature>
<accession>A0A2T7NSD0</accession>
<dbReference type="OrthoDB" id="2021138at2759"/>
<reference evidence="3 4" key="1">
    <citation type="submission" date="2018-04" db="EMBL/GenBank/DDBJ databases">
        <title>The genome of golden apple snail Pomacea canaliculata provides insight into stress tolerance and invasive adaptation.</title>
        <authorList>
            <person name="Liu C."/>
            <person name="Liu B."/>
            <person name="Ren Y."/>
            <person name="Zhang Y."/>
            <person name="Wang H."/>
            <person name="Li S."/>
            <person name="Jiang F."/>
            <person name="Yin L."/>
            <person name="Zhang G."/>
            <person name="Qian W."/>
            <person name="Fan W."/>
        </authorList>
    </citation>
    <scope>NUCLEOTIDE SEQUENCE [LARGE SCALE GENOMIC DNA]</scope>
    <source>
        <strain evidence="3">SZHN2017</strain>
        <tissue evidence="3">Muscle</tissue>
    </source>
</reference>
<proteinExistence type="predicted"/>
<keyword evidence="1" id="KW-0460">Magnesium</keyword>
<dbReference type="STRING" id="400727.A0A2T7NSD0"/>
<keyword evidence="4" id="KW-1185">Reference proteome</keyword>
<sequence>MNTTKSSLPIVLRTEPVSRGDDKANPTGRRDALPLVISAEKMERQNREVQVVATKEAELPDQQIKAVIYGQCVGDAIGLLTEFLTKKDAKKYYKKKKLEYQHKIPDFHRSRWQIGDWTDDSDQMLLILTSLLDKQGQVCVQDFAQKMLDWKAHGFPELGDLGGMGIGATTLAVLRDKTFVTDPHKVFVTATLSIKSMKLLLKTTDLLVHNFKIFCTGIYVHVGFTYVYICKCMICQASAVAVSVCISLMLQHHPQHMETSTGSYNVGKLIKDSFDHASQCLETEEQKNLLWEYMNYTKVKDLKLAEPGKIGFTYKSMGAGFWALKQDNFRKAIQKITMEGGDADSNACVAGAMLACKLGFDAIPDTWIAGLQHKDWLEQKISRYLLLQKEMLSNFSSGYKLMKEESRVENFAVCNEKGDNKTD</sequence>
<dbReference type="PANTHER" id="PTHR16222">
    <property type="entry name" value="ADP-RIBOSYLGLYCOHYDROLASE"/>
    <property type="match status" value="1"/>
</dbReference>
<dbReference type="PANTHER" id="PTHR16222:SF40">
    <property type="entry name" value="ADP-RIBOSYLGLYCOHYDROLASE"/>
    <property type="match status" value="1"/>
</dbReference>
<protein>
    <submittedName>
        <fullName evidence="3">Uncharacterized protein</fullName>
    </submittedName>
</protein>
<comment type="cofactor">
    <cofactor evidence="1">
        <name>Mg(2+)</name>
        <dbReference type="ChEBI" id="CHEBI:18420"/>
    </cofactor>
    <text evidence="1">Binds 2 magnesium ions per subunit.</text>
</comment>
<feature type="binding site" evidence="1">
    <location>
        <position position="342"/>
    </location>
    <ligand>
        <name>Mg(2+)</name>
        <dbReference type="ChEBI" id="CHEBI:18420"/>
        <label>1</label>
    </ligand>
</feature>
<feature type="compositionally biased region" description="Basic and acidic residues" evidence="2">
    <location>
        <begin position="16"/>
        <end position="29"/>
    </location>
</feature>
<evidence type="ECO:0000256" key="1">
    <source>
        <dbReference type="PIRSR" id="PIRSR605502-1"/>
    </source>
</evidence>
<feature type="binding site" evidence="1">
    <location>
        <position position="345"/>
    </location>
    <ligand>
        <name>Mg(2+)</name>
        <dbReference type="ChEBI" id="CHEBI:18420"/>
        <label>1</label>
    </ligand>
</feature>
<dbReference type="Proteomes" id="UP000245119">
    <property type="component" value="Linkage Group LG9"/>
</dbReference>
<dbReference type="Pfam" id="PF03747">
    <property type="entry name" value="ADP_ribosyl_GH"/>
    <property type="match status" value="2"/>
</dbReference>
<evidence type="ECO:0000256" key="2">
    <source>
        <dbReference type="SAM" id="MobiDB-lite"/>
    </source>
</evidence>
<evidence type="ECO:0000313" key="3">
    <source>
        <dbReference type="EMBL" id="PVD24084.1"/>
    </source>
</evidence>
<evidence type="ECO:0000313" key="4">
    <source>
        <dbReference type="Proteomes" id="UP000245119"/>
    </source>
</evidence>
<dbReference type="GO" id="GO:0046872">
    <property type="term" value="F:metal ion binding"/>
    <property type="evidence" value="ECO:0007669"/>
    <property type="project" value="UniProtKB-KW"/>
</dbReference>
<dbReference type="AlphaFoldDB" id="A0A2T7NSD0"/>
<name>A0A2T7NSD0_POMCA</name>
<dbReference type="InterPro" id="IPR005502">
    <property type="entry name" value="Ribosyl_crysJ1"/>
</dbReference>
<feature type="binding site" evidence="1">
    <location>
        <position position="120"/>
    </location>
    <ligand>
        <name>Mg(2+)</name>
        <dbReference type="ChEBI" id="CHEBI:18420"/>
        <label>1</label>
    </ligand>
</feature>